<protein>
    <submittedName>
        <fullName evidence="2">Uncharacterized protein</fullName>
    </submittedName>
</protein>
<accession>A0ABS5VYG6</accession>
<dbReference type="RefSeq" id="WP_254155003.1">
    <property type="nucleotide sequence ID" value="NZ_JAHESD010000045.1"/>
</dbReference>
<keyword evidence="3" id="KW-1185">Reference proteome</keyword>
<feature type="signal peptide" evidence="1">
    <location>
        <begin position="1"/>
        <end position="19"/>
    </location>
</feature>
<sequence>MKSVGSLIFLLAVCSVVNAQQSTLLSSIAGVDRMSVVKTSIAVPSWNEKSFWPLYEQYRENINDKSLIMYRALDQFAHIGRNTSDEEALAQAQQMLASRTADLAVKREYYEKITQEFNGVVSFQFLQTEMLLDMMESAGLYEQTRWKNFRFHPTALSSPDFRRVKYSLIANAVELPEEKAEDFYWIYSRYEEDCNDLLGENYDIVGLYAGEPSDYTPAIAKQLGSNLLTILERENKLKEKYFKKMSEEVGASLASRFLAWEDYYSLISKMSAWADTP</sequence>
<dbReference type="EMBL" id="JAHESD010000045">
    <property type="protein sequence ID" value="MBT1705046.1"/>
    <property type="molecule type" value="Genomic_DNA"/>
</dbReference>
<reference evidence="2 3" key="1">
    <citation type="submission" date="2021-05" db="EMBL/GenBank/DDBJ databases">
        <title>A Polyphasic approach of four new species of the genus Ohtaekwangia: Ohtaekwangia histidinii sp. nov., Ohtaekwangia cretensis sp. nov., Ohtaekwangia indiensis sp. nov., Ohtaekwangia reichenbachii sp. nov. from diverse environment.</title>
        <authorList>
            <person name="Octaviana S."/>
        </authorList>
    </citation>
    <scope>NUCLEOTIDE SEQUENCE [LARGE SCALE GENOMIC DNA]</scope>
    <source>
        <strain evidence="2 3">PWU20</strain>
    </source>
</reference>
<dbReference type="Proteomes" id="UP000772618">
    <property type="component" value="Unassembled WGS sequence"/>
</dbReference>
<feature type="chain" id="PRO_5045049662" evidence="1">
    <location>
        <begin position="20"/>
        <end position="277"/>
    </location>
</feature>
<evidence type="ECO:0000256" key="1">
    <source>
        <dbReference type="SAM" id="SignalP"/>
    </source>
</evidence>
<organism evidence="2 3">
    <name type="scientific">Chryseosolibacter indicus</name>
    <dbReference type="NCBI Taxonomy" id="2782351"/>
    <lineage>
        <taxon>Bacteria</taxon>
        <taxon>Pseudomonadati</taxon>
        <taxon>Bacteroidota</taxon>
        <taxon>Cytophagia</taxon>
        <taxon>Cytophagales</taxon>
        <taxon>Chryseotaleaceae</taxon>
        <taxon>Chryseosolibacter</taxon>
    </lineage>
</organism>
<keyword evidence="1" id="KW-0732">Signal</keyword>
<evidence type="ECO:0000313" key="3">
    <source>
        <dbReference type="Proteomes" id="UP000772618"/>
    </source>
</evidence>
<name>A0ABS5VYG6_9BACT</name>
<evidence type="ECO:0000313" key="2">
    <source>
        <dbReference type="EMBL" id="MBT1705046.1"/>
    </source>
</evidence>
<comment type="caution">
    <text evidence="2">The sequence shown here is derived from an EMBL/GenBank/DDBJ whole genome shotgun (WGS) entry which is preliminary data.</text>
</comment>
<proteinExistence type="predicted"/>
<gene>
    <name evidence="2" type="ORF">KK060_17265</name>
</gene>